<dbReference type="GeneID" id="113520906"/>
<evidence type="ECO:0000256" key="3">
    <source>
        <dbReference type="ARBA" id="ARBA00022670"/>
    </source>
</evidence>
<dbReference type="InterPro" id="IPR000819">
    <property type="entry name" value="Peptidase_M17_C"/>
</dbReference>
<dbReference type="GO" id="GO:0006508">
    <property type="term" value="P:proteolysis"/>
    <property type="evidence" value="ECO:0007669"/>
    <property type="project" value="UniProtKB-KW"/>
</dbReference>
<comment type="similarity">
    <text evidence="1">Belongs to the peptidase M17 family.</text>
</comment>
<dbReference type="Proteomes" id="UP001652740">
    <property type="component" value="Unplaced"/>
</dbReference>
<dbReference type="PRINTS" id="PR00481">
    <property type="entry name" value="LAMNOPPTDASE"/>
</dbReference>
<dbReference type="KEGG" id="gmw:113520906"/>
<reference evidence="7" key="1">
    <citation type="submission" date="2025-08" db="UniProtKB">
        <authorList>
            <consortium name="RefSeq"/>
        </authorList>
    </citation>
    <scope>IDENTIFICATION</scope>
    <source>
        <tissue evidence="7">Whole larvae</tissue>
    </source>
</reference>
<evidence type="ECO:0000256" key="4">
    <source>
        <dbReference type="ARBA" id="ARBA00022801"/>
    </source>
</evidence>
<dbReference type="AlphaFoldDB" id="A0A6J1WYY4"/>
<dbReference type="Gene3D" id="3.40.630.10">
    <property type="entry name" value="Zn peptidases"/>
    <property type="match status" value="1"/>
</dbReference>
<sequence length="512" mass="56106">MSNETDFKLGLNVFIETNLQSPDYDGMILILYPEELNVQLPRHIGSFVERCSKLDKHIHNTTTVWNCEYVSGERLIISPTGKITAYHDVTVVKEAARKGMIRALDAGARNPLLVVQSVVEFPDAQLVCILGALEALYIPLQIRERGTVKNYSKLGFYAEDKLNEGFDRIVRNAIALERARVFTRDIGGADPERMTPGNVVEYVKSSFAGDINIKITVIEDEKIIAQDYPLLAAVSRAANRIDRHKARIVEIEYKPSDPSRITETIMLVGKGVTYDTGGADIKISGKMPGMSRDKCGAAAVAGFLKACSILKPPHLKVIGVLCLCRNSVGEDSYVADELLVSRSNKTVRVTNTDAEGRFAMADSVFKMAELAGNELNPHIYTIATLTGHARACYGKYTAIMDNHSARAANHASRLQFSGSRVGEGIEVSVIRQDDLAVNVGKCKGDDLLQVDMETKSRHHQLAAGFLIKVGGLENKNVKYTHMDIAGSAGEAPNEPSAVPILSLCHLHRVLLF</sequence>
<keyword evidence="3" id="KW-0645">Protease</keyword>
<dbReference type="InParanoid" id="A0A6J1WYY4"/>
<protein>
    <submittedName>
        <fullName evidence="7">Aminopeptidase W07G4.4</fullName>
    </submittedName>
</protein>
<dbReference type="GO" id="GO:0030145">
    <property type="term" value="F:manganese ion binding"/>
    <property type="evidence" value="ECO:0007669"/>
    <property type="project" value="InterPro"/>
</dbReference>
<dbReference type="PANTHER" id="PTHR11963:SF48">
    <property type="entry name" value="DIPEPTIDASE B, ISOFORM A"/>
    <property type="match status" value="1"/>
</dbReference>
<organism evidence="6 7">
    <name type="scientific">Galleria mellonella</name>
    <name type="common">Greater wax moth</name>
    <dbReference type="NCBI Taxonomy" id="7137"/>
    <lineage>
        <taxon>Eukaryota</taxon>
        <taxon>Metazoa</taxon>
        <taxon>Ecdysozoa</taxon>
        <taxon>Arthropoda</taxon>
        <taxon>Hexapoda</taxon>
        <taxon>Insecta</taxon>
        <taxon>Pterygota</taxon>
        <taxon>Neoptera</taxon>
        <taxon>Endopterygota</taxon>
        <taxon>Lepidoptera</taxon>
        <taxon>Glossata</taxon>
        <taxon>Ditrysia</taxon>
        <taxon>Pyraloidea</taxon>
        <taxon>Pyralidae</taxon>
        <taxon>Galleriinae</taxon>
        <taxon>Galleria</taxon>
    </lineage>
</organism>
<dbReference type="RefSeq" id="XP_026762124.1">
    <property type="nucleotide sequence ID" value="XM_026906323.3"/>
</dbReference>
<name>A0A6J1WYY4_GALME</name>
<dbReference type="OrthoDB" id="10041421at2759"/>
<dbReference type="GO" id="GO:0070006">
    <property type="term" value="F:metalloaminopeptidase activity"/>
    <property type="evidence" value="ECO:0007669"/>
    <property type="project" value="InterPro"/>
</dbReference>
<evidence type="ECO:0000259" key="5">
    <source>
        <dbReference type="Pfam" id="PF00883"/>
    </source>
</evidence>
<accession>A0A6J1WYY4</accession>
<keyword evidence="4" id="KW-0378">Hydrolase</keyword>
<dbReference type="InterPro" id="IPR011356">
    <property type="entry name" value="Leucine_aapep/pepB"/>
</dbReference>
<evidence type="ECO:0000313" key="6">
    <source>
        <dbReference type="Proteomes" id="UP001652740"/>
    </source>
</evidence>
<dbReference type="GO" id="GO:0005737">
    <property type="term" value="C:cytoplasm"/>
    <property type="evidence" value="ECO:0007669"/>
    <property type="project" value="InterPro"/>
</dbReference>
<dbReference type="FunCoup" id="A0A6J1WYY4">
    <property type="interactions" value="421"/>
</dbReference>
<evidence type="ECO:0000256" key="1">
    <source>
        <dbReference type="ARBA" id="ARBA00009528"/>
    </source>
</evidence>
<proteinExistence type="inferred from homology"/>
<evidence type="ECO:0000313" key="7">
    <source>
        <dbReference type="RefSeq" id="XP_026762124.1"/>
    </source>
</evidence>
<evidence type="ECO:0000256" key="2">
    <source>
        <dbReference type="ARBA" id="ARBA00022438"/>
    </source>
</evidence>
<keyword evidence="6" id="KW-1185">Reference proteome</keyword>
<feature type="domain" description="Cytosol aminopeptidase" evidence="5">
    <location>
        <begin position="182"/>
        <end position="490"/>
    </location>
</feature>
<dbReference type="SUPFAM" id="SSF53187">
    <property type="entry name" value="Zn-dependent exopeptidases"/>
    <property type="match status" value="1"/>
</dbReference>
<keyword evidence="2 7" id="KW-0031">Aminopeptidase</keyword>
<dbReference type="Pfam" id="PF00883">
    <property type="entry name" value="Peptidase_M17"/>
    <property type="match status" value="1"/>
</dbReference>
<dbReference type="PANTHER" id="PTHR11963">
    <property type="entry name" value="LEUCINE AMINOPEPTIDASE-RELATED"/>
    <property type="match status" value="1"/>
</dbReference>
<gene>
    <name evidence="7" type="primary">LOC113520906</name>
</gene>
<dbReference type="CTD" id="48450"/>